<evidence type="ECO:0000256" key="5">
    <source>
        <dbReference type="ARBA" id="ARBA00022801"/>
    </source>
</evidence>
<protein>
    <recommendedName>
        <fullName evidence="7">Reverse transcriptase RNase H-like domain-containing protein</fullName>
    </recommendedName>
</protein>
<keyword evidence="5" id="KW-0378">Hydrolase</keyword>
<feature type="domain" description="Reverse transcriptase RNase H-like" evidence="7">
    <location>
        <begin position="52"/>
        <end position="154"/>
    </location>
</feature>
<dbReference type="EMBL" id="CAJNOC010003770">
    <property type="protein sequence ID" value="CAF0997136.1"/>
    <property type="molecule type" value="Genomic_DNA"/>
</dbReference>
<keyword evidence="4" id="KW-0255">Endonuclease</keyword>
<keyword evidence="3" id="KW-0540">Nuclease</keyword>
<dbReference type="OrthoDB" id="427924at2759"/>
<dbReference type="InterPro" id="IPR043502">
    <property type="entry name" value="DNA/RNA_pol_sf"/>
</dbReference>
<dbReference type="Pfam" id="PF17917">
    <property type="entry name" value="RT_RNaseH"/>
    <property type="match status" value="1"/>
</dbReference>
<dbReference type="PANTHER" id="PTHR37984:SF5">
    <property type="entry name" value="PROTEIN NYNRIN-LIKE"/>
    <property type="match status" value="1"/>
</dbReference>
<dbReference type="FunFam" id="3.10.20.370:FF:000001">
    <property type="entry name" value="Retrovirus-related Pol polyprotein from transposon 17.6-like protein"/>
    <property type="match status" value="1"/>
</dbReference>
<name>A0A814GJF7_9BILA</name>
<dbReference type="Gene3D" id="3.10.20.370">
    <property type="match status" value="1"/>
</dbReference>
<dbReference type="InterPro" id="IPR041373">
    <property type="entry name" value="RT_RNaseH"/>
</dbReference>
<dbReference type="GO" id="GO:0003964">
    <property type="term" value="F:RNA-directed DNA polymerase activity"/>
    <property type="evidence" value="ECO:0007669"/>
    <property type="project" value="UniProtKB-KW"/>
</dbReference>
<evidence type="ECO:0000256" key="1">
    <source>
        <dbReference type="ARBA" id="ARBA00022679"/>
    </source>
</evidence>
<evidence type="ECO:0000313" key="9">
    <source>
        <dbReference type="Proteomes" id="UP000663879"/>
    </source>
</evidence>
<dbReference type="Proteomes" id="UP000663879">
    <property type="component" value="Unassembled WGS sequence"/>
</dbReference>
<proteinExistence type="predicted"/>
<keyword evidence="2" id="KW-0548">Nucleotidyltransferase</keyword>
<dbReference type="CDD" id="cd09274">
    <property type="entry name" value="RNase_HI_RT_Ty3"/>
    <property type="match status" value="1"/>
</dbReference>
<keyword evidence="9" id="KW-1185">Reference proteome</keyword>
<sequence>MKLKEVPKNVRKKNAAVDGKRVPLIWTDETEKCFEEFKKTLCSNLVPALPNFDVTMILSTDACEYGYGAVLEQIIDEVNYPIAYFSKSYTQTQRKYSTSEKELLTVVMSIEYFHQYLYGKFFIVYTDHQPLTWILHKTNTHPRLERWLIRLSQYNFEIMYKPGKDNIVADMLSRLPDENQYTDSDNDYLDNLVAAVEEVDTPNFSTV</sequence>
<accession>A0A814GJF7</accession>
<comment type="caution">
    <text evidence="8">The sequence shown here is derived from an EMBL/GenBank/DDBJ whole genome shotgun (WGS) entry which is preliminary data.</text>
</comment>
<dbReference type="AlphaFoldDB" id="A0A814GJF7"/>
<dbReference type="PANTHER" id="PTHR37984">
    <property type="entry name" value="PROTEIN CBG26694"/>
    <property type="match status" value="1"/>
</dbReference>
<gene>
    <name evidence="8" type="ORF">OXX778_LOCUS16216</name>
</gene>
<dbReference type="GO" id="GO:0016787">
    <property type="term" value="F:hydrolase activity"/>
    <property type="evidence" value="ECO:0007669"/>
    <property type="project" value="UniProtKB-KW"/>
</dbReference>
<evidence type="ECO:0000313" key="8">
    <source>
        <dbReference type="EMBL" id="CAF0997136.1"/>
    </source>
</evidence>
<dbReference type="InterPro" id="IPR050951">
    <property type="entry name" value="Retrovirus_Pol_polyprotein"/>
</dbReference>
<evidence type="ECO:0000256" key="2">
    <source>
        <dbReference type="ARBA" id="ARBA00022695"/>
    </source>
</evidence>
<dbReference type="GO" id="GO:0004519">
    <property type="term" value="F:endonuclease activity"/>
    <property type="evidence" value="ECO:0007669"/>
    <property type="project" value="UniProtKB-KW"/>
</dbReference>
<evidence type="ECO:0000259" key="7">
    <source>
        <dbReference type="Pfam" id="PF17917"/>
    </source>
</evidence>
<dbReference type="SUPFAM" id="SSF56672">
    <property type="entry name" value="DNA/RNA polymerases"/>
    <property type="match status" value="1"/>
</dbReference>
<reference evidence="8" key="1">
    <citation type="submission" date="2021-02" db="EMBL/GenBank/DDBJ databases">
        <authorList>
            <person name="Nowell W R."/>
        </authorList>
    </citation>
    <scope>NUCLEOTIDE SEQUENCE</scope>
    <source>
        <strain evidence="8">Ploen Becks lab</strain>
    </source>
</reference>
<evidence type="ECO:0000256" key="4">
    <source>
        <dbReference type="ARBA" id="ARBA00022759"/>
    </source>
</evidence>
<keyword evidence="1" id="KW-0808">Transferase</keyword>
<organism evidence="8 9">
    <name type="scientific">Brachionus calyciflorus</name>
    <dbReference type="NCBI Taxonomy" id="104777"/>
    <lineage>
        <taxon>Eukaryota</taxon>
        <taxon>Metazoa</taxon>
        <taxon>Spiralia</taxon>
        <taxon>Gnathifera</taxon>
        <taxon>Rotifera</taxon>
        <taxon>Eurotatoria</taxon>
        <taxon>Monogononta</taxon>
        <taxon>Pseudotrocha</taxon>
        <taxon>Ploima</taxon>
        <taxon>Brachionidae</taxon>
        <taxon>Brachionus</taxon>
    </lineage>
</organism>
<keyword evidence="6" id="KW-0695">RNA-directed DNA polymerase</keyword>
<evidence type="ECO:0000256" key="3">
    <source>
        <dbReference type="ARBA" id="ARBA00022722"/>
    </source>
</evidence>
<evidence type="ECO:0000256" key="6">
    <source>
        <dbReference type="ARBA" id="ARBA00022918"/>
    </source>
</evidence>